<organism evidence="1 2">
    <name type="scientific">Smittium mucronatum</name>
    <dbReference type="NCBI Taxonomy" id="133383"/>
    <lineage>
        <taxon>Eukaryota</taxon>
        <taxon>Fungi</taxon>
        <taxon>Fungi incertae sedis</taxon>
        <taxon>Zoopagomycota</taxon>
        <taxon>Kickxellomycotina</taxon>
        <taxon>Harpellomycetes</taxon>
        <taxon>Harpellales</taxon>
        <taxon>Legeriomycetaceae</taxon>
        <taxon>Smittium</taxon>
    </lineage>
</organism>
<evidence type="ECO:0000313" key="1">
    <source>
        <dbReference type="EMBL" id="OLY79922.1"/>
    </source>
</evidence>
<keyword evidence="2" id="KW-1185">Reference proteome</keyword>
<reference evidence="1 2" key="1">
    <citation type="journal article" date="2016" name="Mol. Biol. Evol.">
        <title>Genome-Wide Survey of Gut Fungi (Harpellales) Reveals the First Horizontally Transferred Ubiquitin Gene from a Mosquito Host.</title>
        <authorList>
            <person name="Wang Y."/>
            <person name="White M.M."/>
            <person name="Kvist S."/>
            <person name="Moncalvo J.M."/>
        </authorList>
    </citation>
    <scope>NUCLEOTIDE SEQUENCE [LARGE SCALE GENOMIC DNA]</scope>
    <source>
        <strain evidence="1 2">ALG-7-W6</strain>
    </source>
</reference>
<sequence>MRLLMAFPISGTDAATTELTNDPPFPTTIFFILLSGTSTSCSISRTVGLFSNLSLTAKAVGLASDGIRFHCKLRCFKVESTFSPFNADIYTTSWSNPVYLPRNSLAIATIVSASGNFTKSILLIISTAGKSVTAPSRAKTPPSTFPLPFSNELASAINNTTSASSSARHDAEITCRGTENVISFATTPGVSSSTS</sequence>
<protein>
    <submittedName>
        <fullName evidence="1">Uncharacterized protein</fullName>
    </submittedName>
</protein>
<comment type="caution">
    <text evidence="1">The sequence shown here is derived from an EMBL/GenBank/DDBJ whole genome shotgun (WGS) entry which is preliminary data.</text>
</comment>
<dbReference type="EMBL" id="LSSL01003970">
    <property type="protein sequence ID" value="OLY79922.1"/>
    <property type="molecule type" value="Genomic_DNA"/>
</dbReference>
<proteinExistence type="predicted"/>
<evidence type="ECO:0000313" key="2">
    <source>
        <dbReference type="Proteomes" id="UP000187455"/>
    </source>
</evidence>
<dbReference type="AlphaFoldDB" id="A0A1R0GSN6"/>
<name>A0A1R0GSN6_9FUNG</name>
<accession>A0A1R0GSN6</accession>
<gene>
    <name evidence="1" type="ORF">AYI68_g5996</name>
</gene>
<dbReference type="Proteomes" id="UP000187455">
    <property type="component" value="Unassembled WGS sequence"/>
</dbReference>